<feature type="region of interest" description="Disordered" evidence="1">
    <location>
        <begin position="1"/>
        <end position="26"/>
    </location>
</feature>
<keyword evidence="2" id="KW-0472">Membrane</keyword>
<evidence type="ECO:0000313" key="4">
    <source>
        <dbReference type="Proteomes" id="UP000655225"/>
    </source>
</evidence>
<dbReference type="EMBL" id="JABCRI010000009">
    <property type="protein sequence ID" value="KAF8400513.1"/>
    <property type="molecule type" value="Genomic_DNA"/>
</dbReference>
<keyword evidence="2" id="KW-0812">Transmembrane</keyword>
<dbReference type="PANTHER" id="PTHR35990">
    <property type="entry name" value="GAG1AT PROTEIN"/>
    <property type="match status" value="1"/>
</dbReference>
<dbReference type="AlphaFoldDB" id="A0A835DEI7"/>
<gene>
    <name evidence="3" type="ORF">HHK36_013811</name>
</gene>
<dbReference type="PANTHER" id="PTHR35990:SF1">
    <property type="entry name" value="GAG1AT PROTEIN"/>
    <property type="match status" value="1"/>
</dbReference>
<keyword evidence="4" id="KW-1185">Reference proteome</keyword>
<protein>
    <submittedName>
        <fullName evidence="3">Uncharacterized protein</fullName>
    </submittedName>
</protein>
<evidence type="ECO:0000256" key="2">
    <source>
        <dbReference type="SAM" id="Phobius"/>
    </source>
</evidence>
<evidence type="ECO:0000256" key="1">
    <source>
        <dbReference type="SAM" id="MobiDB-lite"/>
    </source>
</evidence>
<proteinExistence type="predicted"/>
<feature type="compositionally biased region" description="Gly residues" evidence="1">
    <location>
        <begin position="14"/>
        <end position="26"/>
    </location>
</feature>
<feature type="transmembrane region" description="Helical" evidence="2">
    <location>
        <begin position="47"/>
        <end position="65"/>
    </location>
</feature>
<comment type="caution">
    <text evidence="3">The sequence shown here is derived from an EMBL/GenBank/DDBJ whole genome shotgun (WGS) entry which is preliminary data.</text>
</comment>
<evidence type="ECO:0000313" key="3">
    <source>
        <dbReference type="EMBL" id="KAF8400513.1"/>
    </source>
</evidence>
<keyword evidence="2" id="KW-1133">Transmembrane helix</keyword>
<dbReference type="OrthoDB" id="1881135at2759"/>
<sequence length="107" mass="11132">MGGETKSNSSSAGAGAGAGASAGTAGGGGGFRSRMEHYLYSGEKKHVFAGIAIITVIFGVPWFLMNRVFEGGAVMGSIECDVEMNLIPFNQSGLKNWPAISIIDRFI</sequence>
<reference evidence="3 4" key="1">
    <citation type="submission" date="2020-04" db="EMBL/GenBank/DDBJ databases">
        <title>Plant Genome Project.</title>
        <authorList>
            <person name="Zhang R.-G."/>
        </authorList>
    </citation>
    <scope>NUCLEOTIDE SEQUENCE [LARGE SCALE GENOMIC DNA]</scope>
    <source>
        <strain evidence="3">YNK0</strain>
        <tissue evidence="3">Leaf</tissue>
    </source>
</reference>
<name>A0A835DEI7_TETSI</name>
<accession>A0A835DEI7</accession>
<dbReference type="Proteomes" id="UP000655225">
    <property type="component" value="Unassembled WGS sequence"/>
</dbReference>
<organism evidence="3 4">
    <name type="scientific">Tetracentron sinense</name>
    <name type="common">Spur-leaf</name>
    <dbReference type="NCBI Taxonomy" id="13715"/>
    <lineage>
        <taxon>Eukaryota</taxon>
        <taxon>Viridiplantae</taxon>
        <taxon>Streptophyta</taxon>
        <taxon>Embryophyta</taxon>
        <taxon>Tracheophyta</taxon>
        <taxon>Spermatophyta</taxon>
        <taxon>Magnoliopsida</taxon>
        <taxon>Trochodendrales</taxon>
        <taxon>Trochodendraceae</taxon>
        <taxon>Tetracentron</taxon>
    </lineage>
</organism>